<evidence type="ECO:0000313" key="2">
    <source>
        <dbReference type="EMBL" id="OAA48598.1"/>
    </source>
</evidence>
<dbReference type="GO" id="GO:0031179">
    <property type="term" value="P:peptide modification"/>
    <property type="evidence" value="ECO:0007669"/>
    <property type="project" value="InterPro"/>
</dbReference>
<dbReference type="GO" id="GO:0005975">
    <property type="term" value="P:carbohydrate metabolic process"/>
    <property type="evidence" value="ECO:0007669"/>
    <property type="project" value="InterPro"/>
</dbReference>
<keyword evidence="1" id="KW-0479">Metal-binding</keyword>
<dbReference type="Pfam" id="PF05147">
    <property type="entry name" value="LANC_like"/>
    <property type="match status" value="1"/>
</dbReference>
<keyword evidence="3" id="KW-1185">Reference proteome</keyword>
<dbReference type="OrthoDB" id="10257263at2759"/>
<sequence length="325" mass="36289">MAQAYLPNTLPLQPLALDTAALLRQSLEDIVLENPPLDKYEETLNGLAAGPTALAYLFLQMAQKHADLQIQGHGCMYWAEKYISGDRGPQEIRDKNCGLVCEKLAFAAVKASITQADRDMAAFLDNVPRLLASTPEGAENPFPSEMLYGRAALLYMLRMVKSKGDWLWNGKRYYGAPHGDMGIIRQIVLSDPSLAPKLTARLEELLDLQTETGNWPDTDEQREDADRRVQFCHGAPGFIFALQSLRPFYPEFQQSALPRGERREHFVSLAMPDSLANLRTQHPGLFLDGSYGFSSSPLLSYSPSAAWTWSVLNDAEPRIILFNDI</sequence>
<dbReference type="EMBL" id="AZHC01000004">
    <property type="protein sequence ID" value="OAA48598.1"/>
    <property type="molecule type" value="Genomic_DNA"/>
</dbReference>
<organism evidence="2 3">
    <name type="scientific">Metarhizium rileyi (strain RCEF 4871)</name>
    <name type="common">Nomuraea rileyi</name>
    <dbReference type="NCBI Taxonomy" id="1649241"/>
    <lineage>
        <taxon>Eukaryota</taxon>
        <taxon>Fungi</taxon>
        <taxon>Dikarya</taxon>
        <taxon>Ascomycota</taxon>
        <taxon>Pezizomycotina</taxon>
        <taxon>Sordariomycetes</taxon>
        <taxon>Hypocreomycetidae</taxon>
        <taxon>Hypocreales</taxon>
        <taxon>Clavicipitaceae</taxon>
        <taxon>Metarhizium</taxon>
    </lineage>
</organism>
<protein>
    <submittedName>
        <fullName evidence="2">LanC-like protein 1</fullName>
    </submittedName>
</protein>
<evidence type="ECO:0000313" key="3">
    <source>
        <dbReference type="Proteomes" id="UP000243498"/>
    </source>
</evidence>
<feature type="binding site" evidence="1">
    <location>
        <position position="232"/>
    </location>
    <ligand>
        <name>Zn(2+)</name>
        <dbReference type="ChEBI" id="CHEBI:29105"/>
    </ligand>
</feature>
<reference evidence="2 3" key="1">
    <citation type="journal article" date="2016" name="Genome Biol. Evol.">
        <title>Divergent and convergent evolution of fungal pathogenicity.</title>
        <authorList>
            <person name="Shang Y."/>
            <person name="Xiao G."/>
            <person name="Zheng P."/>
            <person name="Cen K."/>
            <person name="Zhan S."/>
            <person name="Wang C."/>
        </authorList>
    </citation>
    <scope>NUCLEOTIDE SEQUENCE [LARGE SCALE GENOMIC DNA]</scope>
    <source>
        <strain evidence="2 3">RCEF 4871</strain>
    </source>
</reference>
<dbReference type="SUPFAM" id="SSF158745">
    <property type="entry name" value="LanC-like"/>
    <property type="match status" value="1"/>
</dbReference>
<accession>A0A162JSP9</accession>
<dbReference type="AlphaFoldDB" id="A0A162JSP9"/>
<dbReference type="PANTHER" id="PTHR12736:SF7">
    <property type="entry name" value="LANC-LIKE PROTEIN 3"/>
    <property type="match status" value="1"/>
</dbReference>
<name>A0A162JSP9_METRR</name>
<comment type="caution">
    <text evidence="2">The sequence shown here is derived from an EMBL/GenBank/DDBJ whole genome shotgun (WGS) entry which is preliminary data.</text>
</comment>
<evidence type="ECO:0000256" key="1">
    <source>
        <dbReference type="PIRSR" id="PIRSR607822-1"/>
    </source>
</evidence>
<dbReference type="OMA" id="WFTEDAS"/>
<dbReference type="GO" id="GO:0046872">
    <property type="term" value="F:metal ion binding"/>
    <property type="evidence" value="ECO:0007669"/>
    <property type="project" value="UniProtKB-KW"/>
</dbReference>
<dbReference type="GO" id="GO:0005886">
    <property type="term" value="C:plasma membrane"/>
    <property type="evidence" value="ECO:0007669"/>
    <property type="project" value="TreeGrafter"/>
</dbReference>
<keyword evidence="1" id="KW-0862">Zinc</keyword>
<dbReference type="Gene3D" id="1.50.10.10">
    <property type="match status" value="2"/>
</dbReference>
<dbReference type="Proteomes" id="UP000243498">
    <property type="component" value="Unassembled WGS sequence"/>
</dbReference>
<dbReference type="InterPro" id="IPR007822">
    <property type="entry name" value="LANC-like"/>
</dbReference>
<proteinExistence type="predicted"/>
<dbReference type="InterPro" id="IPR012341">
    <property type="entry name" value="6hp_glycosidase-like_sf"/>
</dbReference>
<dbReference type="PANTHER" id="PTHR12736">
    <property type="entry name" value="LANC-LIKE PROTEIN"/>
    <property type="match status" value="1"/>
</dbReference>
<gene>
    <name evidence="2" type="ORF">NOR_01848</name>
</gene>